<dbReference type="Gene3D" id="3.40.1580.10">
    <property type="entry name" value="SMI1/KNR4-like"/>
    <property type="match status" value="1"/>
</dbReference>
<reference evidence="1" key="1">
    <citation type="submission" date="2022-10" db="EMBL/GenBank/DDBJ databases">
        <authorList>
            <person name="Botero Cardona J."/>
        </authorList>
    </citation>
    <scope>NUCLEOTIDE SEQUENCE</scope>
    <source>
        <strain evidence="1">LMG 31819</strain>
        <strain evidence="2">R-53529</strain>
    </source>
</reference>
<dbReference type="Pfam" id="PF14567">
    <property type="entry name" value="SUKH_5"/>
    <property type="match status" value="1"/>
</dbReference>
<evidence type="ECO:0000313" key="3">
    <source>
        <dbReference type="Proteomes" id="UP001154255"/>
    </source>
</evidence>
<protein>
    <recommendedName>
        <fullName evidence="5">Knr4/Smi1-like domain-containing protein</fullName>
    </recommendedName>
</protein>
<dbReference type="EMBL" id="CAMXCS010000006">
    <property type="protein sequence ID" value="CAI3954127.1"/>
    <property type="molecule type" value="Genomic_DNA"/>
</dbReference>
<dbReference type="AlphaFoldDB" id="A0A9W4TQ85"/>
<evidence type="ECO:0000313" key="4">
    <source>
        <dbReference type="Proteomes" id="UP001154259"/>
    </source>
</evidence>
<organism evidence="1 3">
    <name type="scientific">Commensalibacter communis</name>
    <dbReference type="NCBI Taxonomy" id="2972786"/>
    <lineage>
        <taxon>Bacteria</taxon>
        <taxon>Pseudomonadati</taxon>
        <taxon>Pseudomonadota</taxon>
        <taxon>Alphaproteobacteria</taxon>
        <taxon>Acetobacterales</taxon>
        <taxon>Acetobacteraceae</taxon>
    </lineage>
</organism>
<name>A0A9W4TQ85_9PROT</name>
<keyword evidence="4" id="KW-1185">Reference proteome</keyword>
<dbReference type="InterPro" id="IPR037883">
    <property type="entry name" value="Knr4/Smi1-like_sf"/>
</dbReference>
<accession>A0A9W4TQ85</accession>
<evidence type="ECO:0000313" key="2">
    <source>
        <dbReference type="EMBL" id="CAI3954127.1"/>
    </source>
</evidence>
<gene>
    <name evidence="2" type="ORF">R53529_LOCUS1886</name>
    <name evidence="1" type="ORF">R53530_LOCUS1768</name>
</gene>
<sequence>MGGGAGICGMFPDQVNTPGDVVCFTKYLRDDINLPHHFIALEFEEGDLVLCIDCSQFNQETQKAPIYFFDPDRKSTNKLNNSFKDYLIEYLAAGLS</sequence>
<dbReference type="Proteomes" id="UP001154255">
    <property type="component" value="Unassembled WGS sequence"/>
</dbReference>
<evidence type="ECO:0008006" key="5">
    <source>
        <dbReference type="Google" id="ProtNLM"/>
    </source>
</evidence>
<comment type="caution">
    <text evidence="1">The sequence shown here is derived from an EMBL/GenBank/DDBJ whole genome shotgun (WGS) entry which is preliminary data.</text>
</comment>
<proteinExistence type="predicted"/>
<dbReference type="SUPFAM" id="SSF160631">
    <property type="entry name" value="SMI1/KNR4-like"/>
    <property type="match status" value="1"/>
</dbReference>
<evidence type="ECO:0000313" key="1">
    <source>
        <dbReference type="EMBL" id="CAI3950051.1"/>
    </source>
</evidence>
<dbReference type="EMBL" id="CAMXCM010000005">
    <property type="protein sequence ID" value="CAI3950051.1"/>
    <property type="molecule type" value="Genomic_DNA"/>
</dbReference>
<dbReference type="Proteomes" id="UP001154259">
    <property type="component" value="Unassembled WGS sequence"/>
</dbReference>